<sequence length="283" mass="31666">MRCFTALGALALSLQALTVATAATEEETQDLRIRYWDYGGDAIIDANNHIRLTPEFPSRRGWIWSKLVEFEFKVHGSHHIYGDGFAMWATKDRTDEGPVFGNKDFVNGLGVIFDTYMNSNTDHYYPYVMAMLGDGRTPYDEANDGRANQIGGCESSFRNVEHATRARVTYYKGSQLKVELLVANEQNYETCFVLNQNITLPTPAYLGFTAHTGDVSDNHDITWVSSHELHTKPAAFVTPPPYGAQPPSGSALGFFFKLVLFSVICGVGVIGYRMYQNQGNKRF</sequence>
<dbReference type="GO" id="GO:0006888">
    <property type="term" value="P:endoplasmic reticulum to Golgi vesicle-mediated transport"/>
    <property type="evidence" value="ECO:0007669"/>
    <property type="project" value="TreeGrafter"/>
</dbReference>
<evidence type="ECO:0000313" key="10">
    <source>
        <dbReference type="Proteomes" id="UP000278143"/>
    </source>
</evidence>
<protein>
    <submittedName>
        <fullName evidence="9">Legume-like lectin family-domain-containing protein</fullName>
    </submittedName>
</protein>
<dbReference type="GO" id="GO:0005537">
    <property type="term" value="F:D-mannose binding"/>
    <property type="evidence" value="ECO:0007669"/>
    <property type="project" value="TreeGrafter"/>
</dbReference>
<evidence type="ECO:0000259" key="8">
    <source>
        <dbReference type="PROSITE" id="PS51328"/>
    </source>
</evidence>
<dbReference type="InterPro" id="IPR051136">
    <property type="entry name" value="Intracellular_Lectin-GPT"/>
</dbReference>
<keyword evidence="5 6" id="KW-0472">Membrane</keyword>
<evidence type="ECO:0000256" key="5">
    <source>
        <dbReference type="ARBA" id="ARBA00023136"/>
    </source>
</evidence>
<reference evidence="10" key="1">
    <citation type="journal article" date="2018" name="Nat. Microbiol.">
        <title>Leveraging single-cell genomics to expand the fungal tree of life.</title>
        <authorList>
            <person name="Ahrendt S.R."/>
            <person name="Quandt C.A."/>
            <person name="Ciobanu D."/>
            <person name="Clum A."/>
            <person name="Salamov A."/>
            <person name="Andreopoulos B."/>
            <person name="Cheng J.F."/>
            <person name="Woyke T."/>
            <person name="Pelin A."/>
            <person name="Henrissat B."/>
            <person name="Reynolds N.K."/>
            <person name="Benny G.L."/>
            <person name="Smith M.E."/>
            <person name="James T.Y."/>
            <person name="Grigoriev I.V."/>
        </authorList>
    </citation>
    <scope>NUCLEOTIDE SEQUENCE [LARGE SCALE GENOMIC DNA]</scope>
    <source>
        <strain evidence="10">Benny S71-1</strain>
    </source>
</reference>
<dbReference type="InterPro" id="IPR005052">
    <property type="entry name" value="Lectin_leg"/>
</dbReference>
<evidence type="ECO:0000256" key="4">
    <source>
        <dbReference type="ARBA" id="ARBA00022989"/>
    </source>
</evidence>
<keyword evidence="4 6" id="KW-1133">Transmembrane helix</keyword>
<dbReference type="PANTHER" id="PTHR12223">
    <property type="entry name" value="VESICULAR MANNOSE-BINDING LECTIN"/>
    <property type="match status" value="1"/>
</dbReference>
<evidence type="ECO:0000256" key="7">
    <source>
        <dbReference type="SAM" id="SignalP"/>
    </source>
</evidence>
<dbReference type="GO" id="GO:0030134">
    <property type="term" value="C:COPII-coated ER to Golgi transport vesicle"/>
    <property type="evidence" value="ECO:0007669"/>
    <property type="project" value="TreeGrafter"/>
</dbReference>
<dbReference type="Gene3D" id="2.60.120.200">
    <property type="match status" value="1"/>
</dbReference>
<dbReference type="EMBL" id="KZ989980">
    <property type="protein sequence ID" value="RKP24905.1"/>
    <property type="molecule type" value="Genomic_DNA"/>
</dbReference>
<dbReference type="GO" id="GO:0005793">
    <property type="term" value="C:endoplasmic reticulum-Golgi intermediate compartment"/>
    <property type="evidence" value="ECO:0007669"/>
    <property type="project" value="TreeGrafter"/>
</dbReference>
<evidence type="ECO:0000256" key="2">
    <source>
        <dbReference type="ARBA" id="ARBA00022692"/>
    </source>
</evidence>
<organism evidence="9 10">
    <name type="scientific">Syncephalis pseudoplumigaleata</name>
    <dbReference type="NCBI Taxonomy" id="1712513"/>
    <lineage>
        <taxon>Eukaryota</taxon>
        <taxon>Fungi</taxon>
        <taxon>Fungi incertae sedis</taxon>
        <taxon>Zoopagomycota</taxon>
        <taxon>Zoopagomycotina</taxon>
        <taxon>Zoopagomycetes</taxon>
        <taxon>Zoopagales</taxon>
        <taxon>Piptocephalidaceae</taxon>
        <taxon>Syncephalis</taxon>
    </lineage>
</organism>
<feature type="signal peptide" evidence="7">
    <location>
        <begin position="1"/>
        <end position="22"/>
    </location>
</feature>
<evidence type="ECO:0000256" key="1">
    <source>
        <dbReference type="ARBA" id="ARBA00004479"/>
    </source>
</evidence>
<dbReference type="OrthoDB" id="270293at2759"/>
<evidence type="ECO:0000313" key="9">
    <source>
        <dbReference type="EMBL" id="RKP24905.1"/>
    </source>
</evidence>
<gene>
    <name evidence="9" type="ORF">SYNPS1DRAFT_23056</name>
</gene>
<keyword evidence="2 6" id="KW-0812">Transmembrane</keyword>
<dbReference type="PANTHER" id="PTHR12223:SF45">
    <property type="entry name" value="RE50040P"/>
    <property type="match status" value="1"/>
</dbReference>
<dbReference type="InterPro" id="IPR013320">
    <property type="entry name" value="ConA-like_dom_sf"/>
</dbReference>
<keyword evidence="9" id="KW-0430">Lectin</keyword>
<accession>A0A4P9YYA6</accession>
<name>A0A4P9YYA6_9FUNG</name>
<feature type="transmembrane region" description="Helical" evidence="6">
    <location>
        <begin position="254"/>
        <end position="275"/>
    </location>
</feature>
<dbReference type="PROSITE" id="PS51328">
    <property type="entry name" value="L_LECTIN_LIKE"/>
    <property type="match status" value="1"/>
</dbReference>
<comment type="subcellular location">
    <subcellularLocation>
        <location evidence="1">Membrane</location>
        <topology evidence="1">Single-pass type I membrane protein</topology>
    </subcellularLocation>
</comment>
<keyword evidence="10" id="KW-1185">Reference proteome</keyword>
<dbReference type="Proteomes" id="UP000278143">
    <property type="component" value="Unassembled WGS sequence"/>
</dbReference>
<dbReference type="Pfam" id="PF03388">
    <property type="entry name" value="Lectin_leg-like"/>
    <property type="match status" value="1"/>
</dbReference>
<dbReference type="GO" id="GO:0005789">
    <property type="term" value="C:endoplasmic reticulum membrane"/>
    <property type="evidence" value="ECO:0007669"/>
    <property type="project" value="TreeGrafter"/>
</dbReference>
<proteinExistence type="predicted"/>
<keyword evidence="3 7" id="KW-0732">Signal</keyword>
<evidence type="ECO:0000256" key="3">
    <source>
        <dbReference type="ARBA" id="ARBA00022729"/>
    </source>
</evidence>
<feature type="chain" id="PRO_5020294057" evidence="7">
    <location>
        <begin position="23"/>
        <end position="283"/>
    </location>
</feature>
<dbReference type="SUPFAM" id="SSF49899">
    <property type="entry name" value="Concanavalin A-like lectins/glucanases"/>
    <property type="match status" value="1"/>
</dbReference>
<feature type="domain" description="L-type lectin-like" evidence="8">
    <location>
        <begin position="1"/>
        <end position="229"/>
    </location>
</feature>
<evidence type="ECO:0000256" key="6">
    <source>
        <dbReference type="SAM" id="Phobius"/>
    </source>
</evidence>
<dbReference type="GO" id="GO:0000139">
    <property type="term" value="C:Golgi membrane"/>
    <property type="evidence" value="ECO:0007669"/>
    <property type="project" value="TreeGrafter"/>
</dbReference>
<dbReference type="AlphaFoldDB" id="A0A4P9YYA6"/>